<evidence type="ECO:0000256" key="1">
    <source>
        <dbReference type="SAM" id="MobiDB-lite"/>
    </source>
</evidence>
<comment type="caution">
    <text evidence="2">The sequence shown here is derived from an EMBL/GenBank/DDBJ whole genome shotgun (WGS) entry which is preliminary data.</text>
</comment>
<keyword evidence="3" id="KW-1185">Reference proteome</keyword>
<feature type="compositionally biased region" description="Low complexity" evidence="1">
    <location>
        <begin position="317"/>
        <end position="332"/>
    </location>
</feature>
<organism evidence="2 3">
    <name type="scientific">Coprinellus micaceus</name>
    <name type="common">Glistening ink-cap mushroom</name>
    <name type="synonym">Coprinus micaceus</name>
    <dbReference type="NCBI Taxonomy" id="71717"/>
    <lineage>
        <taxon>Eukaryota</taxon>
        <taxon>Fungi</taxon>
        <taxon>Dikarya</taxon>
        <taxon>Basidiomycota</taxon>
        <taxon>Agaricomycotina</taxon>
        <taxon>Agaricomycetes</taxon>
        <taxon>Agaricomycetidae</taxon>
        <taxon>Agaricales</taxon>
        <taxon>Agaricineae</taxon>
        <taxon>Psathyrellaceae</taxon>
        <taxon>Coprinellus</taxon>
    </lineage>
</organism>
<feature type="compositionally biased region" description="Low complexity" evidence="1">
    <location>
        <begin position="339"/>
        <end position="348"/>
    </location>
</feature>
<feature type="compositionally biased region" description="Low complexity" evidence="1">
    <location>
        <begin position="72"/>
        <end position="86"/>
    </location>
</feature>
<feature type="compositionally biased region" description="Basic and acidic residues" evidence="1">
    <location>
        <begin position="486"/>
        <end position="495"/>
    </location>
</feature>
<accession>A0A4Y7TUM0</accession>
<name>A0A4Y7TUM0_COPMI</name>
<feature type="compositionally biased region" description="Basic and acidic residues" evidence="1">
    <location>
        <begin position="302"/>
        <end position="316"/>
    </location>
</feature>
<sequence length="513" mass="53838">MCCRWRGEIWGGNGSIAVSPAQERLRSSSVAISDIAAFQSTTLPPLPLPEPTEQPVSTLPKPIMRMQQFVEGSSSSAPSGIPSPAALTVGSMGPPPSPSPRSALQFQQGHSAPEGSHSPNLPRSRTLAPVGSPSATWPPAYQKSGNASAKRKTIAKPKTASVGSSGAKQTRSTKRSLEEEAPSTGTTQTPPKKPRTESATQGFRSVATPPEDTNLALQARFNPTIAPPASSMSPQPQAPPPVDAGSSGQSQAAEALLKKANLSQSARYTPEPQFLSPLQQASPAPIREEEEEEEEDTMPQGHEQENAMQVDRESHPPEGAAGAELGAGEPQPLLEKDVTPVPTGGTAPITPPPSSQENGMGAEAEPVPNTPHEPIASASLPEPIPDPNVSDTDTHSEITVKPRAPAPAPTSDRAQTNARPSASSTSPAPSTTSTRVTRSSRSRSEDLLNAKTRRAQTSWDPITGQRIRVGPPKGKPKSIQAAPTAIKKEPKESKRLVISIRPRTVRGGSAKRK</sequence>
<feature type="compositionally biased region" description="Polar residues" evidence="1">
    <location>
        <begin position="161"/>
        <end position="170"/>
    </location>
</feature>
<dbReference type="EMBL" id="QPFP01000004">
    <property type="protein sequence ID" value="TEB37259.1"/>
    <property type="molecule type" value="Genomic_DNA"/>
</dbReference>
<evidence type="ECO:0000313" key="3">
    <source>
        <dbReference type="Proteomes" id="UP000298030"/>
    </source>
</evidence>
<protein>
    <submittedName>
        <fullName evidence="2">Uncharacterized protein</fullName>
    </submittedName>
</protein>
<feature type="compositionally biased region" description="Low complexity" evidence="1">
    <location>
        <begin position="418"/>
        <end position="439"/>
    </location>
</feature>
<reference evidence="2 3" key="1">
    <citation type="journal article" date="2019" name="Nat. Ecol. Evol.">
        <title>Megaphylogeny resolves global patterns of mushroom evolution.</title>
        <authorList>
            <person name="Varga T."/>
            <person name="Krizsan K."/>
            <person name="Foldi C."/>
            <person name="Dima B."/>
            <person name="Sanchez-Garcia M."/>
            <person name="Sanchez-Ramirez S."/>
            <person name="Szollosi G.J."/>
            <person name="Szarkandi J.G."/>
            <person name="Papp V."/>
            <person name="Albert L."/>
            <person name="Andreopoulos W."/>
            <person name="Angelini C."/>
            <person name="Antonin V."/>
            <person name="Barry K.W."/>
            <person name="Bougher N.L."/>
            <person name="Buchanan P."/>
            <person name="Buyck B."/>
            <person name="Bense V."/>
            <person name="Catcheside P."/>
            <person name="Chovatia M."/>
            <person name="Cooper J."/>
            <person name="Damon W."/>
            <person name="Desjardin D."/>
            <person name="Finy P."/>
            <person name="Geml J."/>
            <person name="Haridas S."/>
            <person name="Hughes K."/>
            <person name="Justo A."/>
            <person name="Karasinski D."/>
            <person name="Kautmanova I."/>
            <person name="Kiss B."/>
            <person name="Kocsube S."/>
            <person name="Kotiranta H."/>
            <person name="LaButti K.M."/>
            <person name="Lechner B.E."/>
            <person name="Liimatainen K."/>
            <person name="Lipzen A."/>
            <person name="Lukacs Z."/>
            <person name="Mihaltcheva S."/>
            <person name="Morgado L.N."/>
            <person name="Niskanen T."/>
            <person name="Noordeloos M.E."/>
            <person name="Ohm R.A."/>
            <person name="Ortiz-Santana B."/>
            <person name="Ovrebo C."/>
            <person name="Racz N."/>
            <person name="Riley R."/>
            <person name="Savchenko A."/>
            <person name="Shiryaev A."/>
            <person name="Soop K."/>
            <person name="Spirin V."/>
            <person name="Szebenyi C."/>
            <person name="Tomsovsky M."/>
            <person name="Tulloss R.E."/>
            <person name="Uehling J."/>
            <person name="Grigoriev I.V."/>
            <person name="Vagvolgyi C."/>
            <person name="Papp T."/>
            <person name="Martin F.M."/>
            <person name="Miettinen O."/>
            <person name="Hibbett D.S."/>
            <person name="Nagy L.G."/>
        </authorList>
    </citation>
    <scope>NUCLEOTIDE SEQUENCE [LARGE SCALE GENOMIC DNA]</scope>
    <source>
        <strain evidence="2 3">FP101781</strain>
    </source>
</reference>
<feature type="region of interest" description="Disordered" evidence="1">
    <location>
        <begin position="70"/>
        <end position="513"/>
    </location>
</feature>
<proteinExistence type="predicted"/>
<dbReference type="STRING" id="71717.A0A4Y7TUM0"/>
<dbReference type="AlphaFoldDB" id="A0A4Y7TUM0"/>
<feature type="compositionally biased region" description="Acidic residues" evidence="1">
    <location>
        <begin position="288"/>
        <end position="297"/>
    </location>
</feature>
<evidence type="ECO:0000313" key="2">
    <source>
        <dbReference type="EMBL" id="TEB37259.1"/>
    </source>
</evidence>
<gene>
    <name evidence="2" type="ORF">FA13DRAFT_893654</name>
</gene>
<feature type="compositionally biased region" description="Low complexity" evidence="1">
    <location>
        <begin position="244"/>
        <end position="253"/>
    </location>
</feature>
<dbReference type="Proteomes" id="UP000298030">
    <property type="component" value="Unassembled WGS sequence"/>
</dbReference>